<sequence>MKRCGRVKEEDAYQIEMSETHRKLNDDTFRSLRRTLPVTRSKVDWDKIANYKIGSELSNR</sequence>
<dbReference type="GO" id="GO:0030036">
    <property type="term" value="P:actin cytoskeleton organization"/>
    <property type="evidence" value="ECO:0007669"/>
    <property type="project" value="TreeGrafter"/>
</dbReference>
<dbReference type="InterPro" id="IPR037282">
    <property type="entry name" value="CapZ_alpha/beta"/>
</dbReference>
<dbReference type="EMBL" id="KZ988986">
    <property type="protein sequence ID" value="RKP11351.1"/>
    <property type="molecule type" value="Genomic_DNA"/>
</dbReference>
<dbReference type="Proteomes" id="UP000267251">
    <property type="component" value="Unassembled WGS sequence"/>
</dbReference>
<dbReference type="GO" id="GO:0008290">
    <property type="term" value="C:F-actin capping protein complex"/>
    <property type="evidence" value="ECO:0007669"/>
    <property type="project" value="UniProtKB-UniRule"/>
</dbReference>
<dbReference type="InterPro" id="IPR002189">
    <property type="entry name" value="CapZ_alpha"/>
</dbReference>
<dbReference type="GO" id="GO:0030863">
    <property type="term" value="C:cortical cytoskeleton"/>
    <property type="evidence" value="ECO:0007669"/>
    <property type="project" value="TreeGrafter"/>
</dbReference>
<proteinExistence type="inferred from homology"/>
<evidence type="ECO:0000256" key="2">
    <source>
        <dbReference type="RuleBase" id="RU365077"/>
    </source>
</evidence>
<reference evidence="4" key="1">
    <citation type="journal article" date="2018" name="Nat. Microbiol.">
        <title>Leveraging single-cell genomics to expand the fungal tree of life.</title>
        <authorList>
            <person name="Ahrendt S.R."/>
            <person name="Quandt C.A."/>
            <person name="Ciobanu D."/>
            <person name="Clum A."/>
            <person name="Salamov A."/>
            <person name="Andreopoulos B."/>
            <person name="Cheng J.F."/>
            <person name="Woyke T."/>
            <person name="Pelin A."/>
            <person name="Henrissat B."/>
            <person name="Reynolds N.K."/>
            <person name="Benny G.L."/>
            <person name="Smith M.E."/>
            <person name="James T.Y."/>
            <person name="Grigoriev I.V."/>
        </authorList>
    </citation>
    <scope>NUCLEOTIDE SEQUENCE [LARGE SCALE GENOMIC DNA]</scope>
</reference>
<comment type="function">
    <text evidence="2">F-actin-capping proteins bind in a Ca(2+)-independent manner to the fast growing ends of actin filaments (barbed end) thereby blocking the exchange of subunits at these ends. Unlike other capping proteins (such as gelsolin and severin), these proteins do not sever actin filaments.</text>
</comment>
<accession>A0A4P9Y017</accession>
<name>A0A4P9Y017_9FUNG</name>
<dbReference type="GO" id="GO:0051016">
    <property type="term" value="P:barbed-end actin filament capping"/>
    <property type="evidence" value="ECO:0007669"/>
    <property type="project" value="UniProtKB-UniRule"/>
</dbReference>
<evidence type="ECO:0000313" key="3">
    <source>
        <dbReference type="EMBL" id="RKP11351.1"/>
    </source>
</evidence>
<keyword evidence="2" id="KW-0009">Actin-binding</keyword>
<dbReference type="GO" id="GO:0051015">
    <property type="term" value="F:actin filament binding"/>
    <property type="evidence" value="ECO:0007669"/>
    <property type="project" value="TreeGrafter"/>
</dbReference>
<comment type="subunit">
    <text evidence="2">Heterodimer of an alpha and a beta subunit.</text>
</comment>
<keyword evidence="1 2" id="KW-0117">Actin capping</keyword>
<evidence type="ECO:0000313" key="4">
    <source>
        <dbReference type="Proteomes" id="UP000267251"/>
    </source>
</evidence>
<keyword evidence="4" id="KW-1185">Reference proteome</keyword>
<evidence type="ECO:0000256" key="1">
    <source>
        <dbReference type="ARBA" id="ARBA00022467"/>
    </source>
</evidence>
<comment type="similarity">
    <text evidence="2">Belongs to the F-actin-capping protein alpha subunit family.</text>
</comment>
<dbReference type="PANTHER" id="PTHR10653">
    <property type="entry name" value="F-ACTIN-CAPPING PROTEIN SUBUNIT ALPHA"/>
    <property type="match status" value="1"/>
</dbReference>
<dbReference type="PANTHER" id="PTHR10653:SF0">
    <property type="entry name" value="F-ACTIN-CAPPING PROTEIN SUBUNIT ALPHA"/>
    <property type="match status" value="1"/>
</dbReference>
<dbReference type="AlphaFoldDB" id="A0A4P9Y017"/>
<dbReference type="OrthoDB" id="340550at2759"/>
<gene>
    <name evidence="3" type="ORF">BJ684DRAFT_13040</name>
</gene>
<dbReference type="SUPFAM" id="SSF90096">
    <property type="entry name" value="Subunits of heterodimeric actin filament capping protein Capz"/>
    <property type="match status" value="1"/>
</dbReference>
<protein>
    <recommendedName>
        <fullName evidence="2">F-actin-capping protein subunit alpha</fullName>
    </recommendedName>
</protein>
<dbReference type="Pfam" id="PF01267">
    <property type="entry name" value="F-actin_cap_A"/>
    <property type="match status" value="1"/>
</dbReference>
<organism evidence="3 4">
    <name type="scientific">Piptocephalis cylindrospora</name>
    <dbReference type="NCBI Taxonomy" id="1907219"/>
    <lineage>
        <taxon>Eukaryota</taxon>
        <taxon>Fungi</taxon>
        <taxon>Fungi incertae sedis</taxon>
        <taxon>Zoopagomycota</taxon>
        <taxon>Zoopagomycotina</taxon>
        <taxon>Zoopagomycetes</taxon>
        <taxon>Zoopagales</taxon>
        <taxon>Piptocephalidaceae</taxon>
        <taxon>Piptocephalis</taxon>
    </lineage>
</organism>